<feature type="non-terminal residue" evidence="23">
    <location>
        <position position="1"/>
    </location>
</feature>
<feature type="domain" description="Neurotransmitter-gated ion-channel transmembrane" evidence="22">
    <location>
        <begin position="217"/>
        <end position="295"/>
    </location>
</feature>
<dbReference type="OMA" id="FWIPDTY"/>
<evidence type="ECO:0000313" key="24">
    <source>
        <dbReference type="Proteomes" id="UP000001593"/>
    </source>
</evidence>
<dbReference type="InterPro" id="IPR006201">
    <property type="entry name" value="Neur_channel"/>
</dbReference>
<gene>
    <name evidence="23" type="ORF">NEMVEDRAFT_v1g98804</name>
</gene>
<keyword evidence="15" id="KW-0628">Postsynaptic cell membrane</keyword>
<evidence type="ECO:0000256" key="7">
    <source>
        <dbReference type="ARBA" id="ARBA00023018"/>
    </source>
</evidence>
<keyword evidence="12" id="KW-0869">Chloride channel</keyword>
<dbReference type="Proteomes" id="UP000001593">
    <property type="component" value="Unassembled WGS sequence"/>
</dbReference>
<evidence type="ECO:0000256" key="4">
    <source>
        <dbReference type="ARBA" id="ARBA00022692"/>
    </source>
</evidence>
<reference evidence="23 24" key="1">
    <citation type="journal article" date="2007" name="Science">
        <title>Sea anemone genome reveals ancestral eumetazoan gene repertoire and genomic organization.</title>
        <authorList>
            <person name="Putnam N.H."/>
            <person name="Srivastava M."/>
            <person name="Hellsten U."/>
            <person name="Dirks B."/>
            <person name="Chapman J."/>
            <person name="Salamov A."/>
            <person name="Terry A."/>
            <person name="Shapiro H."/>
            <person name="Lindquist E."/>
            <person name="Kapitonov V.V."/>
            <person name="Jurka J."/>
            <person name="Genikhovich G."/>
            <person name="Grigoriev I.V."/>
            <person name="Lucas S.M."/>
            <person name="Steele R.E."/>
            <person name="Finnerty J.R."/>
            <person name="Technau U."/>
            <person name="Martindale M.Q."/>
            <person name="Rokhsar D.S."/>
        </authorList>
    </citation>
    <scope>NUCLEOTIDE SEQUENCE [LARGE SCALE GENOMIC DNA]</scope>
    <source>
        <strain evidence="24">CH2 X CH6</strain>
    </source>
</reference>
<dbReference type="InterPro" id="IPR006028">
    <property type="entry name" value="GABAA/Glycine_rcpt"/>
</dbReference>
<feature type="transmembrane region" description="Helical" evidence="20">
    <location>
        <begin position="211"/>
        <end position="234"/>
    </location>
</feature>
<comment type="similarity">
    <text evidence="1">Belongs to the ligand-gated ion channel (TC 1.A.9) family. Gamma-aminobutyric acid receptor (TC 1.A.9.5) subfamily.</text>
</comment>
<evidence type="ECO:0000256" key="20">
    <source>
        <dbReference type="RuleBase" id="RU000687"/>
    </source>
</evidence>
<dbReference type="InterPro" id="IPR036734">
    <property type="entry name" value="Neur_chan_lig-bd_sf"/>
</dbReference>
<keyword evidence="3" id="KW-1003">Cell membrane</keyword>
<evidence type="ECO:0000256" key="15">
    <source>
        <dbReference type="ARBA" id="ARBA00023257"/>
    </source>
</evidence>
<keyword evidence="8 20" id="KW-0406">Ion transport</keyword>
<dbReference type="FunFam" id="2.70.170.10:FF:000021">
    <property type="entry name" value="Gamma-aminobutyric acid receptor isoform 3b"/>
    <property type="match status" value="1"/>
</dbReference>
<keyword evidence="7" id="KW-0770">Synapse</keyword>
<feature type="domain" description="Neurotransmitter-gated ion-channel ligand-binding" evidence="21">
    <location>
        <begin position="8"/>
        <end position="208"/>
    </location>
</feature>
<evidence type="ECO:0000256" key="17">
    <source>
        <dbReference type="ARBA" id="ARBA00023303"/>
    </source>
</evidence>
<dbReference type="PhylomeDB" id="A7RZH2"/>
<dbReference type="InterPro" id="IPR036719">
    <property type="entry name" value="Neuro-gated_channel_TM_sf"/>
</dbReference>
<dbReference type="OrthoDB" id="407674at2759"/>
<keyword evidence="24" id="KW-1185">Reference proteome</keyword>
<dbReference type="eggNOG" id="KOG3643">
    <property type="taxonomic scope" value="Eukaryota"/>
</dbReference>
<evidence type="ECO:0000256" key="11">
    <source>
        <dbReference type="ARBA" id="ARBA00023170"/>
    </source>
</evidence>
<evidence type="ECO:0000256" key="12">
    <source>
        <dbReference type="ARBA" id="ARBA00023173"/>
    </source>
</evidence>
<dbReference type="GO" id="GO:1902476">
    <property type="term" value="P:chloride transmembrane transport"/>
    <property type="evidence" value="ECO:0000318"/>
    <property type="project" value="GO_Central"/>
</dbReference>
<keyword evidence="16" id="KW-1071">Ligand-gated ion channel</keyword>
<keyword evidence="14" id="KW-0868">Chloride</keyword>
<evidence type="ECO:0000256" key="8">
    <source>
        <dbReference type="ARBA" id="ARBA00023065"/>
    </source>
</evidence>
<keyword evidence="13" id="KW-0325">Glycoprotein</keyword>
<feature type="transmembrane region" description="Helical" evidence="20">
    <location>
        <begin position="240"/>
        <end position="259"/>
    </location>
</feature>
<dbReference type="FunFam" id="1.20.58.390:FF:000098">
    <property type="entry name" value="Predicted protein"/>
    <property type="match status" value="1"/>
</dbReference>
<evidence type="ECO:0000256" key="10">
    <source>
        <dbReference type="ARBA" id="ARBA00023157"/>
    </source>
</evidence>
<dbReference type="PRINTS" id="PR00252">
    <property type="entry name" value="NRIONCHANNEL"/>
</dbReference>
<keyword evidence="10" id="KW-1015">Disulfide bond</keyword>
<dbReference type="NCBIfam" id="TIGR00860">
    <property type="entry name" value="LIC"/>
    <property type="match status" value="1"/>
</dbReference>
<dbReference type="Pfam" id="PF02932">
    <property type="entry name" value="Neur_chan_memb"/>
    <property type="match status" value="1"/>
</dbReference>
<dbReference type="InterPro" id="IPR006029">
    <property type="entry name" value="Neurotrans-gated_channel_TM"/>
</dbReference>
<dbReference type="SUPFAM" id="SSF63712">
    <property type="entry name" value="Nicotinic receptor ligand binding domain-like"/>
    <property type="match status" value="1"/>
</dbReference>
<evidence type="ECO:0000256" key="3">
    <source>
        <dbReference type="ARBA" id="ARBA00022475"/>
    </source>
</evidence>
<dbReference type="EMBL" id="DS469557">
    <property type="protein sequence ID" value="EDO43147.1"/>
    <property type="molecule type" value="Genomic_DNA"/>
</dbReference>
<dbReference type="GO" id="GO:0004888">
    <property type="term" value="F:transmembrane signaling receptor activity"/>
    <property type="evidence" value="ECO:0007669"/>
    <property type="project" value="InterPro"/>
</dbReference>
<dbReference type="PANTHER" id="PTHR18945">
    <property type="entry name" value="NEUROTRANSMITTER GATED ION CHANNEL"/>
    <property type="match status" value="1"/>
</dbReference>
<organism evidence="23 24">
    <name type="scientific">Nematostella vectensis</name>
    <name type="common">Starlet sea anemone</name>
    <dbReference type="NCBI Taxonomy" id="45351"/>
    <lineage>
        <taxon>Eukaryota</taxon>
        <taxon>Metazoa</taxon>
        <taxon>Cnidaria</taxon>
        <taxon>Anthozoa</taxon>
        <taxon>Hexacorallia</taxon>
        <taxon>Actiniaria</taxon>
        <taxon>Edwardsiidae</taxon>
        <taxon>Nematostella</taxon>
    </lineage>
</organism>
<dbReference type="InParanoid" id="A7RZH2"/>
<dbReference type="PRINTS" id="PR00253">
    <property type="entry name" value="GABAARECEPTR"/>
</dbReference>
<keyword evidence="6 20" id="KW-1133">Transmembrane helix</keyword>
<evidence type="ECO:0000256" key="9">
    <source>
        <dbReference type="ARBA" id="ARBA00023136"/>
    </source>
</evidence>
<evidence type="ECO:0000256" key="13">
    <source>
        <dbReference type="ARBA" id="ARBA00023180"/>
    </source>
</evidence>
<protein>
    <recommendedName>
        <fullName evidence="19">Gamma-aminobutyric acid receptor subunit beta</fullName>
    </recommendedName>
</protein>
<evidence type="ECO:0000256" key="2">
    <source>
        <dbReference type="ARBA" id="ARBA00022448"/>
    </source>
</evidence>
<evidence type="ECO:0000256" key="18">
    <source>
        <dbReference type="ARBA" id="ARBA00034104"/>
    </source>
</evidence>
<comment type="subcellular location">
    <subcellularLocation>
        <location evidence="18">Postsynaptic cell membrane</location>
        <topology evidence="18">Multi-pass membrane protein</topology>
    </subcellularLocation>
</comment>
<dbReference type="KEGG" id="nve:5515063"/>
<dbReference type="Pfam" id="PF02931">
    <property type="entry name" value="Neur_chan_LBD"/>
    <property type="match status" value="1"/>
</dbReference>
<dbReference type="GO" id="GO:0034707">
    <property type="term" value="C:chloride channel complex"/>
    <property type="evidence" value="ECO:0007669"/>
    <property type="project" value="UniProtKB-KW"/>
</dbReference>
<keyword evidence="11" id="KW-0675">Receptor</keyword>
<sequence length="295" mass="33644">MLNISIHLNQVLKKYDKKLRPNAGGLPVEVQVEFKVVSLGGINEASMEFSMDIFFRQWWHEPRFTHNYSEPFTMAEDAGKLFWIPDTYFINAKKSNFHKVTKENARIIIYPSGNVYYSVRLTLTLQCNMNLQLFPMDVQACPLFIESYAYTSEDIKYKWTPRGTKGIEIISNETAQFVLVEARTEQIATAKISGHFSQLVATFSLKRRLEYFAITVVTPAMILVVLSWCCFWIVPDAIPARISLSVTTILSTLLLSGTVNAQMPKVSYMKAIDVFVLGNFAFIFLSLIEYVAVLN</sequence>
<evidence type="ECO:0000256" key="1">
    <source>
        <dbReference type="ARBA" id="ARBA00010180"/>
    </source>
</evidence>
<dbReference type="GO" id="GO:0005231">
    <property type="term" value="F:excitatory extracellular ligand-gated monoatomic ion channel activity"/>
    <property type="evidence" value="ECO:0000318"/>
    <property type="project" value="GO_Central"/>
</dbReference>
<evidence type="ECO:0000313" key="23">
    <source>
        <dbReference type="EMBL" id="EDO43147.1"/>
    </source>
</evidence>
<comment type="caution">
    <text evidence="20">Lacks conserved residue(s) required for the propagation of feature annotation.</text>
</comment>
<dbReference type="CDD" id="cd18990">
    <property type="entry name" value="LGIC_ECD_GABAAR"/>
    <property type="match status" value="1"/>
</dbReference>
<evidence type="ECO:0000256" key="16">
    <source>
        <dbReference type="ARBA" id="ARBA00023286"/>
    </source>
</evidence>
<evidence type="ECO:0000259" key="22">
    <source>
        <dbReference type="Pfam" id="PF02932"/>
    </source>
</evidence>
<dbReference type="AlphaFoldDB" id="A7RZH2"/>
<name>A7RZH2_NEMVE</name>
<accession>A7RZH2</accession>
<dbReference type="Gene3D" id="1.20.58.390">
    <property type="entry name" value="Neurotransmitter-gated ion-channel transmembrane domain"/>
    <property type="match status" value="1"/>
</dbReference>
<dbReference type="SUPFAM" id="SSF90112">
    <property type="entry name" value="Neurotransmitter-gated ion-channel transmembrane pore"/>
    <property type="match status" value="1"/>
</dbReference>
<dbReference type="HOGENOM" id="CLU_010920_3_1_1"/>
<keyword evidence="17 20" id="KW-0407">Ion channel</keyword>
<keyword evidence="5" id="KW-0732">Signal</keyword>
<dbReference type="GO" id="GO:0045211">
    <property type="term" value="C:postsynaptic membrane"/>
    <property type="evidence" value="ECO:0007669"/>
    <property type="project" value="UniProtKB-SubCell"/>
</dbReference>
<dbReference type="STRING" id="45351.A7RZH2"/>
<dbReference type="PROSITE" id="PS00236">
    <property type="entry name" value="NEUROTR_ION_CHANNEL"/>
    <property type="match status" value="1"/>
</dbReference>
<dbReference type="InterPro" id="IPR018000">
    <property type="entry name" value="Neurotransmitter_ion_chnl_CS"/>
</dbReference>
<evidence type="ECO:0000256" key="6">
    <source>
        <dbReference type="ARBA" id="ARBA00022989"/>
    </source>
</evidence>
<evidence type="ECO:0000259" key="21">
    <source>
        <dbReference type="Pfam" id="PF02931"/>
    </source>
</evidence>
<dbReference type="Gene3D" id="2.70.170.10">
    <property type="entry name" value="Neurotransmitter-gated ion-channel ligand-binding domain"/>
    <property type="match status" value="1"/>
</dbReference>
<dbReference type="InterPro" id="IPR006202">
    <property type="entry name" value="Neur_chan_lig-bd"/>
</dbReference>
<dbReference type="GO" id="GO:0005254">
    <property type="term" value="F:chloride channel activity"/>
    <property type="evidence" value="ECO:0007669"/>
    <property type="project" value="UniProtKB-KW"/>
</dbReference>
<dbReference type="CDD" id="cd19049">
    <property type="entry name" value="LGIC_TM_anion"/>
    <property type="match status" value="1"/>
</dbReference>
<evidence type="ECO:0000256" key="19">
    <source>
        <dbReference type="ARBA" id="ARBA00071250"/>
    </source>
</evidence>
<evidence type="ECO:0000256" key="5">
    <source>
        <dbReference type="ARBA" id="ARBA00022729"/>
    </source>
</evidence>
<keyword evidence="2 20" id="KW-0813">Transport</keyword>
<evidence type="ECO:0000256" key="14">
    <source>
        <dbReference type="ARBA" id="ARBA00023214"/>
    </source>
</evidence>
<proteinExistence type="inferred from homology"/>
<feature type="transmembrane region" description="Helical" evidence="20">
    <location>
        <begin position="271"/>
        <end position="293"/>
    </location>
</feature>
<keyword evidence="9 20" id="KW-0472">Membrane</keyword>
<keyword evidence="4 20" id="KW-0812">Transmembrane</keyword>
<dbReference type="InterPro" id="IPR038050">
    <property type="entry name" value="Neuro_actylchol_rec"/>
</dbReference>